<dbReference type="Proteomes" id="UP000250831">
    <property type="component" value="Unassembled WGS sequence"/>
</dbReference>
<feature type="chain" id="PRO_5016825829" description="Lipoprotein" evidence="1">
    <location>
        <begin position="35"/>
        <end position="196"/>
    </location>
</feature>
<evidence type="ECO:0008006" key="4">
    <source>
        <dbReference type="Google" id="ProtNLM"/>
    </source>
</evidence>
<dbReference type="AlphaFoldDB" id="A0A363NK29"/>
<feature type="signal peptide" evidence="1">
    <location>
        <begin position="1"/>
        <end position="34"/>
    </location>
</feature>
<dbReference type="OrthoDB" id="794757at2"/>
<evidence type="ECO:0000313" key="3">
    <source>
        <dbReference type="Proteomes" id="UP000250831"/>
    </source>
</evidence>
<dbReference type="RefSeq" id="WP_108637033.1">
    <property type="nucleotide sequence ID" value="NZ_QCXX01000012.1"/>
</dbReference>
<evidence type="ECO:0000256" key="1">
    <source>
        <dbReference type="SAM" id="SignalP"/>
    </source>
</evidence>
<keyword evidence="1" id="KW-0732">Signal</keyword>
<reference evidence="2 3" key="1">
    <citation type="submission" date="2018-04" db="EMBL/GenBank/DDBJ databases">
        <title>Sphingobacterium sp. M46 Genome.</title>
        <authorList>
            <person name="Cheng J."/>
            <person name="Li Y."/>
        </authorList>
    </citation>
    <scope>NUCLEOTIDE SEQUENCE [LARGE SCALE GENOMIC DNA]</scope>
    <source>
        <strain evidence="2 3">M46</strain>
    </source>
</reference>
<organism evidence="2 3">
    <name type="scientific">Sphingobacterium athyrii</name>
    <dbReference type="NCBI Taxonomy" id="2152717"/>
    <lineage>
        <taxon>Bacteria</taxon>
        <taxon>Pseudomonadati</taxon>
        <taxon>Bacteroidota</taxon>
        <taxon>Sphingobacteriia</taxon>
        <taxon>Sphingobacteriales</taxon>
        <taxon>Sphingobacteriaceae</taxon>
        <taxon>Sphingobacterium</taxon>
    </lineage>
</organism>
<accession>A0A363NK29</accession>
<name>A0A363NK29_9SPHI</name>
<evidence type="ECO:0000313" key="2">
    <source>
        <dbReference type="EMBL" id="PUV21134.1"/>
    </source>
</evidence>
<dbReference type="EMBL" id="QCXX01000012">
    <property type="protein sequence ID" value="PUV21134.1"/>
    <property type="molecule type" value="Genomic_DNA"/>
</dbReference>
<sequence length="196" mass="22564">MYWYQNKNLYKKLSSALPLLVGSALLFWSCSSPSGQQKAKKTTDIFSVDSFFSAEAQRLQQLNPSVLKSVNKDGEKEQREIKIANWKNELSAFQSADISKNFDPALYDVKAVDCVTEFTAKKEELQIQKLRIEFDRNNEKVKHIHIDKKIANSLYDSNEKLDYYSDSLYSIVKLQDVQGLDANQYEIIGKFVQSKK</sequence>
<protein>
    <recommendedName>
        <fullName evidence="4">Lipoprotein</fullName>
    </recommendedName>
</protein>
<proteinExistence type="predicted"/>
<gene>
    <name evidence="2" type="ORF">DCO56_28280</name>
</gene>
<comment type="caution">
    <text evidence="2">The sequence shown here is derived from an EMBL/GenBank/DDBJ whole genome shotgun (WGS) entry which is preliminary data.</text>
</comment>
<keyword evidence="3" id="KW-1185">Reference proteome</keyword>